<dbReference type="Gene3D" id="2.60.40.10">
    <property type="entry name" value="Immunoglobulins"/>
    <property type="match status" value="1"/>
</dbReference>
<reference evidence="1" key="2">
    <citation type="submission" date="2023-05" db="EMBL/GenBank/DDBJ databases">
        <authorList>
            <person name="Fouks B."/>
        </authorList>
    </citation>
    <scope>NUCLEOTIDE SEQUENCE</scope>
    <source>
        <strain evidence="1">Stay&amp;Tobe</strain>
        <tissue evidence="1">Testes</tissue>
    </source>
</reference>
<dbReference type="AlphaFoldDB" id="A0AAD7ZB05"/>
<evidence type="ECO:0008006" key="3">
    <source>
        <dbReference type="Google" id="ProtNLM"/>
    </source>
</evidence>
<keyword evidence="2" id="KW-1185">Reference proteome</keyword>
<name>A0AAD7ZB05_DIPPU</name>
<sequence length="53" mass="6076">VRQNYEVQVYRAHVLLGNTAVLHCVIPAFVKDYVSVTSWFRDDTIILPARDDA</sequence>
<comment type="caution">
    <text evidence="1">The sequence shown here is derived from an EMBL/GenBank/DDBJ whole genome shotgun (WGS) entry which is preliminary data.</text>
</comment>
<evidence type="ECO:0000313" key="1">
    <source>
        <dbReference type="EMBL" id="KAJ9576976.1"/>
    </source>
</evidence>
<protein>
    <recommendedName>
        <fullName evidence="3">Down syndrome cell adhesion molecule</fullName>
    </recommendedName>
</protein>
<feature type="non-terminal residue" evidence="1">
    <location>
        <position position="1"/>
    </location>
</feature>
<dbReference type="InterPro" id="IPR013783">
    <property type="entry name" value="Ig-like_fold"/>
</dbReference>
<proteinExistence type="predicted"/>
<evidence type="ECO:0000313" key="2">
    <source>
        <dbReference type="Proteomes" id="UP001233999"/>
    </source>
</evidence>
<feature type="non-terminal residue" evidence="1">
    <location>
        <position position="53"/>
    </location>
</feature>
<gene>
    <name evidence="1" type="ORF">L9F63_006413</name>
</gene>
<dbReference type="Proteomes" id="UP001233999">
    <property type="component" value="Unassembled WGS sequence"/>
</dbReference>
<reference evidence="1" key="1">
    <citation type="journal article" date="2023" name="IScience">
        <title>Live-bearing cockroach genome reveals convergent evolutionary mechanisms linked to viviparity in insects and beyond.</title>
        <authorList>
            <person name="Fouks B."/>
            <person name="Harrison M.C."/>
            <person name="Mikhailova A.A."/>
            <person name="Marchal E."/>
            <person name="English S."/>
            <person name="Carruthers M."/>
            <person name="Jennings E.C."/>
            <person name="Chiamaka E.L."/>
            <person name="Frigard R.A."/>
            <person name="Pippel M."/>
            <person name="Attardo G.M."/>
            <person name="Benoit J.B."/>
            <person name="Bornberg-Bauer E."/>
            <person name="Tobe S.S."/>
        </authorList>
    </citation>
    <scope>NUCLEOTIDE SEQUENCE</scope>
    <source>
        <strain evidence="1">Stay&amp;Tobe</strain>
    </source>
</reference>
<accession>A0AAD7ZB05</accession>
<organism evidence="1 2">
    <name type="scientific">Diploptera punctata</name>
    <name type="common">Pacific beetle cockroach</name>
    <dbReference type="NCBI Taxonomy" id="6984"/>
    <lineage>
        <taxon>Eukaryota</taxon>
        <taxon>Metazoa</taxon>
        <taxon>Ecdysozoa</taxon>
        <taxon>Arthropoda</taxon>
        <taxon>Hexapoda</taxon>
        <taxon>Insecta</taxon>
        <taxon>Pterygota</taxon>
        <taxon>Neoptera</taxon>
        <taxon>Polyneoptera</taxon>
        <taxon>Dictyoptera</taxon>
        <taxon>Blattodea</taxon>
        <taxon>Blaberoidea</taxon>
        <taxon>Blaberidae</taxon>
        <taxon>Diplopterinae</taxon>
        <taxon>Diploptera</taxon>
    </lineage>
</organism>
<dbReference type="EMBL" id="JASPKZ010009381">
    <property type="protein sequence ID" value="KAJ9576976.1"/>
    <property type="molecule type" value="Genomic_DNA"/>
</dbReference>